<dbReference type="AlphaFoldDB" id="A0A261TUX1"/>
<name>A0A261TUX1_9BORD</name>
<dbReference type="SMART" id="SM00267">
    <property type="entry name" value="GGDEF"/>
    <property type="match status" value="1"/>
</dbReference>
<proteinExistence type="predicted"/>
<dbReference type="NCBIfam" id="TIGR00254">
    <property type="entry name" value="GGDEF"/>
    <property type="match status" value="1"/>
</dbReference>
<comment type="caution">
    <text evidence="5">The sequence shown here is derived from an EMBL/GenBank/DDBJ whole genome shotgun (WGS) entry which is preliminary data.</text>
</comment>
<feature type="transmembrane region" description="Helical" evidence="3">
    <location>
        <begin position="12"/>
        <end position="31"/>
    </location>
</feature>
<organism evidence="5 6">
    <name type="scientific">Bordetella genomosp. 5</name>
    <dbReference type="NCBI Taxonomy" id="1395608"/>
    <lineage>
        <taxon>Bacteria</taxon>
        <taxon>Pseudomonadati</taxon>
        <taxon>Pseudomonadota</taxon>
        <taxon>Betaproteobacteria</taxon>
        <taxon>Burkholderiales</taxon>
        <taxon>Alcaligenaceae</taxon>
        <taxon>Bordetella</taxon>
    </lineage>
</organism>
<dbReference type="InterPro" id="IPR029787">
    <property type="entry name" value="Nucleotide_cyclase"/>
</dbReference>
<feature type="transmembrane region" description="Helical" evidence="3">
    <location>
        <begin position="121"/>
        <end position="141"/>
    </location>
</feature>
<dbReference type="OrthoDB" id="9813903at2"/>
<sequence>MIGAEVRVTLSLIAPALLVVFGLAFFGLWYGFRRRAHLLHLAAACLLFALGAASQVLYIPRDTGLNAVVSATLYAVAASLVAQSLLLRAGRPLPWWVYALFCGALVGVLAYFFYIDRNLLARVYLLNGGLGALFCVTALRMRGARSRRRIDRALFAIVLVFGLHFLPRTLLSLGRRAPEGPLAFADSRFWQLTQLSLAVFSVGLAIALLAAVAADALDDARREGDTDWLTGLLNRRGFDARLAPARAGVPAPATCALVLCDVDDFKRINDVYGHDGGDAVLKDVARALEGATQPGDLLGRIGGEEFAVLLPGAGIDDALARAERLRDAVARQVRTPDGASPVTLSAGVAVAGAEEAWEVLYRRADAQLYAAKRGGKNRVAA</sequence>
<dbReference type="Proteomes" id="UP000216913">
    <property type="component" value="Unassembled WGS sequence"/>
</dbReference>
<dbReference type="InterPro" id="IPR000160">
    <property type="entry name" value="GGDEF_dom"/>
</dbReference>
<dbReference type="RefSeq" id="WP_094799564.1">
    <property type="nucleotide sequence ID" value="NZ_NEVP01000005.1"/>
</dbReference>
<reference evidence="5 6" key="1">
    <citation type="submission" date="2017-05" db="EMBL/GenBank/DDBJ databases">
        <title>Complete and WGS of Bordetella genogroups.</title>
        <authorList>
            <person name="Spilker T."/>
            <person name="LiPuma J."/>
        </authorList>
    </citation>
    <scope>NUCLEOTIDE SEQUENCE [LARGE SCALE GENOMIC DNA]</scope>
    <source>
        <strain evidence="5 6">AU10456</strain>
    </source>
</reference>
<feature type="transmembrane region" description="Helical" evidence="3">
    <location>
        <begin position="93"/>
        <end position="115"/>
    </location>
</feature>
<accession>A0A261TUX1</accession>
<dbReference type="EMBL" id="NEVP01000005">
    <property type="protein sequence ID" value="OZI52810.1"/>
    <property type="molecule type" value="Genomic_DNA"/>
</dbReference>
<evidence type="ECO:0000256" key="3">
    <source>
        <dbReference type="SAM" id="Phobius"/>
    </source>
</evidence>
<feature type="transmembrane region" description="Helical" evidence="3">
    <location>
        <begin position="38"/>
        <end position="59"/>
    </location>
</feature>
<keyword evidence="3" id="KW-0812">Transmembrane</keyword>
<keyword evidence="3" id="KW-0472">Membrane</keyword>
<comment type="catalytic activity">
    <reaction evidence="2">
        <text>2 GTP = 3',3'-c-di-GMP + 2 diphosphate</text>
        <dbReference type="Rhea" id="RHEA:24898"/>
        <dbReference type="ChEBI" id="CHEBI:33019"/>
        <dbReference type="ChEBI" id="CHEBI:37565"/>
        <dbReference type="ChEBI" id="CHEBI:58805"/>
        <dbReference type="EC" id="2.7.7.65"/>
    </reaction>
</comment>
<feature type="transmembrane region" description="Helical" evidence="3">
    <location>
        <begin position="153"/>
        <end position="171"/>
    </location>
</feature>
<keyword evidence="6" id="KW-1185">Reference proteome</keyword>
<dbReference type="InterPro" id="IPR043128">
    <property type="entry name" value="Rev_trsase/Diguanyl_cyclase"/>
</dbReference>
<evidence type="ECO:0000256" key="2">
    <source>
        <dbReference type="ARBA" id="ARBA00034247"/>
    </source>
</evidence>
<dbReference type="SUPFAM" id="SSF55073">
    <property type="entry name" value="Nucleotide cyclase"/>
    <property type="match status" value="1"/>
</dbReference>
<feature type="transmembrane region" description="Helical" evidence="3">
    <location>
        <begin position="65"/>
        <end position="86"/>
    </location>
</feature>
<dbReference type="InterPro" id="IPR050469">
    <property type="entry name" value="Diguanylate_Cyclase"/>
</dbReference>
<dbReference type="GO" id="GO:0052621">
    <property type="term" value="F:diguanylate cyclase activity"/>
    <property type="evidence" value="ECO:0007669"/>
    <property type="project" value="UniProtKB-EC"/>
</dbReference>
<dbReference type="FunFam" id="3.30.70.270:FF:000001">
    <property type="entry name" value="Diguanylate cyclase domain protein"/>
    <property type="match status" value="1"/>
</dbReference>
<protein>
    <recommendedName>
        <fullName evidence="1">diguanylate cyclase</fullName>
        <ecNumber evidence="1">2.7.7.65</ecNumber>
    </recommendedName>
</protein>
<evidence type="ECO:0000256" key="1">
    <source>
        <dbReference type="ARBA" id="ARBA00012528"/>
    </source>
</evidence>
<feature type="transmembrane region" description="Helical" evidence="3">
    <location>
        <begin position="191"/>
        <end position="214"/>
    </location>
</feature>
<evidence type="ECO:0000313" key="5">
    <source>
        <dbReference type="EMBL" id="OZI52810.1"/>
    </source>
</evidence>
<dbReference type="PROSITE" id="PS50887">
    <property type="entry name" value="GGDEF"/>
    <property type="match status" value="1"/>
</dbReference>
<feature type="domain" description="GGDEF" evidence="4">
    <location>
        <begin position="253"/>
        <end position="381"/>
    </location>
</feature>
<evidence type="ECO:0000259" key="4">
    <source>
        <dbReference type="PROSITE" id="PS50887"/>
    </source>
</evidence>
<dbReference type="Pfam" id="PF00990">
    <property type="entry name" value="GGDEF"/>
    <property type="match status" value="1"/>
</dbReference>
<keyword evidence="3" id="KW-1133">Transmembrane helix</keyword>
<gene>
    <name evidence="5" type="ORF">CAL25_08685</name>
</gene>
<dbReference type="Gene3D" id="3.30.70.270">
    <property type="match status" value="1"/>
</dbReference>
<dbReference type="PANTHER" id="PTHR45138:SF9">
    <property type="entry name" value="DIGUANYLATE CYCLASE DGCM-RELATED"/>
    <property type="match status" value="1"/>
</dbReference>
<dbReference type="CDD" id="cd01949">
    <property type="entry name" value="GGDEF"/>
    <property type="match status" value="1"/>
</dbReference>
<dbReference type="PANTHER" id="PTHR45138">
    <property type="entry name" value="REGULATORY COMPONENTS OF SENSORY TRANSDUCTION SYSTEM"/>
    <property type="match status" value="1"/>
</dbReference>
<dbReference type="EC" id="2.7.7.65" evidence="1"/>
<evidence type="ECO:0000313" key="6">
    <source>
        <dbReference type="Proteomes" id="UP000216913"/>
    </source>
</evidence>